<sequence>MSASVELGGKSVLRGRAFLIEEDKNLCNAWLEISQDPVRGTNQKREKLRERISAKYHELLPSYNSGSRTTKSLQCRMALIMKAINKFRGCVRSVEHLNPSGASEIDYMDQAKILFAQDPEERKASPSSIDLDANEETAAEVDHHVDSSGRPIGRKKEKLRRMQIADKSHLLESIVEGNQEIMINLKKGQKQREERFAKMENDSAARVQLMMLQAENESKKLKLQREHQEEEIMKMDLKSIADPIDREYFRRKKLEILEQNDQVANNSISFSHGDFSSFRQYEGGDVLPDY</sequence>
<proteinExistence type="predicted"/>
<protein>
    <submittedName>
        <fullName evidence="1">Uncharacterized protein</fullName>
    </submittedName>
</protein>
<dbReference type="EMBL" id="CM045770">
    <property type="protein sequence ID" value="KAI7992455.1"/>
    <property type="molecule type" value="Genomic_DNA"/>
</dbReference>
<organism evidence="1 2">
    <name type="scientific">Camellia lanceoleosa</name>
    <dbReference type="NCBI Taxonomy" id="1840588"/>
    <lineage>
        <taxon>Eukaryota</taxon>
        <taxon>Viridiplantae</taxon>
        <taxon>Streptophyta</taxon>
        <taxon>Embryophyta</taxon>
        <taxon>Tracheophyta</taxon>
        <taxon>Spermatophyta</taxon>
        <taxon>Magnoliopsida</taxon>
        <taxon>eudicotyledons</taxon>
        <taxon>Gunneridae</taxon>
        <taxon>Pentapetalae</taxon>
        <taxon>asterids</taxon>
        <taxon>Ericales</taxon>
        <taxon>Theaceae</taxon>
        <taxon>Camellia</taxon>
    </lineage>
</organism>
<name>A0ACC0FWL5_9ERIC</name>
<dbReference type="Proteomes" id="UP001060215">
    <property type="component" value="Chromosome 13"/>
</dbReference>
<accession>A0ACC0FWL5</accession>
<evidence type="ECO:0000313" key="2">
    <source>
        <dbReference type="Proteomes" id="UP001060215"/>
    </source>
</evidence>
<keyword evidence="2" id="KW-1185">Reference proteome</keyword>
<gene>
    <name evidence="1" type="ORF">LOK49_LG12G01281</name>
</gene>
<comment type="caution">
    <text evidence="1">The sequence shown here is derived from an EMBL/GenBank/DDBJ whole genome shotgun (WGS) entry which is preliminary data.</text>
</comment>
<evidence type="ECO:0000313" key="1">
    <source>
        <dbReference type="EMBL" id="KAI7992455.1"/>
    </source>
</evidence>
<reference evidence="1 2" key="1">
    <citation type="journal article" date="2022" name="Plant J.">
        <title>Chromosome-level genome of Camellia lanceoleosa provides a valuable resource for understanding genome evolution and self-incompatibility.</title>
        <authorList>
            <person name="Gong W."/>
            <person name="Xiao S."/>
            <person name="Wang L."/>
            <person name="Liao Z."/>
            <person name="Chang Y."/>
            <person name="Mo W."/>
            <person name="Hu G."/>
            <person name="Li W."/>
            <person name="Zhao G."/>
            <person name="Zhu H."/>
            <person name="Hu X."/>
            <person name="Ji K."/>
            <person name="Xiang X."/>
            <person name="Song Q."/>
            <person name="Yuan D."/>
            <person name="Jin S."/>
            <person name="Zhang L."/>
        </authorList>
    </citation>
    <scope>NUCLEOTIDE SEQUENCE [LARGE SCALE GENOMIC DNA]</scope>
    <source>
        <strain evidence="1">SQ_2022a</strain>
    </source>
</reference>